<sequence length="579" mass="65617">MAVSTSCQRRLGLSGMNSGRRKLLIALSLLLVMASLYMYLKMTESLNTPGSDSNKNLRQTSREFTNKPNSAEERSGHPTDQLVSAERSGHPTSDQLVNAGKKQQPNIVFILADDYGYSDIGYHGSVIKTPVLDRLAAEGVKLNNYYVQPICTPTRTQLMTGRYQIHTGFQHAVLEPQMPSCLPLDEITIAQKLKEAGYSTHIVGKWHLGFYKKACWPTRRGFDTFFGFLEGSGTYFSHMRNSYYDFRDQEDVAWQYKGQYSTHLFAKRAQEIITKKDKDKPFFLFVSMQAVHIPLQVPDSYVHQYEHIISSKPRQKYAAMTTCMDEAVGNITRTLEELSLWNNTLLIFSTDNGGAPEAGAFNWPLRGRKKSLWEGGIRGIGFVHSPLLDHHVRGTESNQLIHVSDWFPTIVSGLAGGSLNGTKPLDGYNLWDSIRSGTPSPRQEILHNIDPFEGHGHRPFSHSLYNNFTFTPSMRAAVRVGDWKLLTGPVGDGHWTPPPESGKATIRSKLKPHQNVWLFNVKTDPNEENDMSEERPDILQRLMDRLQEYYSTSVPVIYPESDKRGHPKKIGVNYWTNWM</sequence>
<dbReference type="Gene3D" id="3.30.1120.10">
    <property type="match status" value="1"/>
</dbReference>
<dbReference type="GO" id="GO:0046872">
    <property type="term" value="F:metal ion binding"/>
    <property type="evidence" value="ECO:0007669"/>
    <property type="project" value="UniProtKB-KW"/>
</dbReference>
<evidence type="ECO:0000313" key="10">
    <source>
        <dbReference type="EnsemblMetazoa" id="XP_038052570.1"/>
    </source>
</evidence>
<evidence type="ECO:0000256" key="8">
    <source>
        <dbReference type="SAM" id="Phobius"/>
    </source>
</evidence>
<evidence type="ECO:0000256" key="3">
    <source>
        <dbReference type="ARBA" id="ARBA00022723"/>
    </source>
</evidence>
<dbReference type="RefSeq" id="XP_038052570.1">
    <property type="nucleotide sequence ID" value="XM_038196642.1"/>
</dbReference>
<dbReference type="InterPro" id="IPR017850">
    <property type="entry name" value="Alkaline_phosphatase_core_sf"/>
</dbReference>
<feature type="compositionally biased region" description="Basic and acidic residues" evidence="7">
    <location>
        <begin position="60"/>
        <end position="77"/>
    </location>
</feature>
<evidence type="ECO:0000259" key="9">
    <source>
        <dbReference type="Pfam" id="PF00884"/>
    </source>
</evidence>
<dbReference type="OrthoDB" id="103349at2759"/>
<dbReference type="InterPro" id="IPR000917">
    <property type="entry name" value="Sulfatase_N"/>
</dbReference>
<dbReference type="PROSITE" id="PS00149">
    <property type="entry name" value="SULFATASE_2"/>
    <property type="match status" value="1"/>
</dbReference>
<reference evidence="10" key="1">
    <citation type="submission" date="2022-11" db="UniProtKB">
        <authorList>
            <consortium name="EnsemblMetazoa"/>
        </authorList>
    </citation>
    <scope>IDENTIFICATION</scope>
</reference>
<evidence type="ECO:0000256" key="2">
    <source>
        <dbReference type="ARBA" id="ARBA00008779"/>
    </source>
</evidence>
<dbReference type="GO" id="GO:0008484">
    <property type="term" value="F:sulfuric ester hydrolase activity"/>
    <property type="evidence" value="ECO:0007669"/>
    <property type="project" value="InterPro"/>
</dbReference>
<proteinExistence type="inferred from homology"/>
<dbReference type="InterPro" id="IPR024607">
    <property type="entry name" value="Sulfatase_CS"/>
</dbReference>
<dbReference type="FunFam" id="3.40.720.10:FF:000007">
    <property type="entry name" value="Arylsulfatase family, member J"/>
    <property type="match status" value="1"/>
</dbReference>
<keyword evidence="8" id="KW-1133">Transmembrane helix</keyword>
<name>A0A913ZN81_PATMI</name>
<evidence type="ECO:0000256" key="6">
    <source>
        <dbReference type="ARBA" id="ARBA00023180"/>
    </source>
</evidence>
<keyword evidence="4" id="KW-0378">Hydrolase</keyword>
<dbReference type="GeneID" id="119725279"/>
<evidence type="ECO:0000256" key="4">
    <source>
        <dbReference type="ARBA" id="ARBA00022801"/>
    </source>
</evidence>
<dbReference type="InterPro" id="IPR047115">
    <property type="entry name" value="ARSB"/>
</dbReference>
<dbReference type="AlphaFoldDB" id="A0A913ZN81"/>
<comment type="similarity">
    <text evidence="2">Belongs to the sulfatase family.</text>
</comment>
<keyword evidence="11" id="KW-1185">Reference proteome</keyword>
<feature type="transmembrane region" description="Helical" evidence="8">
    <location>
        <begin position="23"/>
        <end position="40"/>
    </location>
</feature>
<dbReference type="CDD" id="cd16029">
    <property type="entry name" value="4-S"/>
    <property type="match status" value="1"/>
</dbReference>
<feature type="region of interest" description="Disordered" evidence="7">
    <location>
        <begin position="48"/>
        <end position="98"/>
    </location>
</feature>
<dbReference type="SUPFAM" id="SSF53649">
    <property type="entry name" value="Alkaline phosphatase-like"/>
    <property type="match status" value="1"/>
</dbReference>
<evidence type="ECO:0000256" key="1">
    <source>
        <dbReference type="ARBA" id="ARBA00001913"/>
    </source>
</evidence>
<evidence type="ECO:0000256" key="5">
    <source>
        <dbReference type="ARBA" id="ARBA00022837"/>
    </source>
</evidence>
<organism evidence="10 11">
    <name type="scientific">Patiria miniata</name>
    <name type="common">Bat star</name>
    <name type="synonym">Asterina miniata</name>
    <dbReference type="NCBI Taxonomy" id="46514"/>
    <lineage>
        <taxon>Eukaryota</taxon>
        <taxon>Metazoa</taxon>
        <taxon>Echinodermata</taxon>
        <taxon>Eleutherozoa</taxon>
        <taxon>Asterozoa</taxon>
        <taxon>Asteroidea</taxon>
        <taxon>Valvatacea</taxon>
        <taxon>Valvatida</taxon>
        <taxon>Asterinidae</taxon>
        <taxon>Patiria</taxon>
    </lineage>
</organism>
<evidence type="ECO:0000256" key="7">
    <source>
        <dbReference type="SAM" id="MobiDB-lite"/>
    </source>
</evidence>
<keyword evidence="8" id="KW-0472">Membrane</keyword>
<keyword evidence="8" id="KW-0812">Transmembrane</keyword>
<dbReference type="PANTHER" id="PTHR10342:SF274">
    <property type="entry name" value="ARYLSULFATASE B"/>
    <property type="match status" value="1"/>
</dbReference>
<feature type="compositionally biased region" description="Polar residues" evidence="7">
    <location>
        <begin position="48"/>
        <end position="59"/>
    </location>
</feature>
<comment type="cofactor">
    <cofactor evidence="1">
        <name>Ca(2+)</name>
        <dbReference type="ChEBI" id="CHEBI:29108"/>
    </cofactor>
</comment>
<dbReference type="EnsemblMetazoa" id="XM_038196642.1">
    <property type="protein sequence ID" value="XP_038052570.1"/>
    <property type="gene ID" value="LOC119725279"/>
</dbReference>
<protein>
    <recommendedName>
        <fullName evidence="9">Sulfatase N-terminal domain-containing protein</fullName>
    </recommendedName>
</protein>
<feature type="domain" description="Sulfatase N-terminal" evidence="9">
    <location>
        <begin position="105"/>
        <end position="412"/>
    </location>
</feature>
<dbReference type="PANTHER" id="PTHR10342">
    <property type="entry name" value="ARYLSULFATASE"/>
    <property type="match status" value="1"/>
</dbReference>
<evidence type="ECO:0000313" key="11">
    <source>
        <dbReference type="Proteomes" id="UP000887568"/>
    </source>
</evidence>
<dbReference type="Proteomes" id="UP000887568">
    <property type="component" value="Unplaced"/>
</dbReference>
<accession>A0A913ZN81</accession>
<dbReference type="Gene3D" id="3.40.720.10">
    <property type="entry name" value="Alkaline Phosphatase, subunit A"/>
    <property type="match status" value="1"/>
</dbReference>
<keyword evidence="3" id="KW-0479">Metal-binding</keyword>
<dbReference type="PROSITE" id="PS00523">
    <property type="entry name" value="SULFATASE_1"/>
    <property type="match status" value="1"/>
</dbReference>
<dbReference type="Pfam" id="PF00884">
    <property type="entry name" value="Sulfatase"/>
    <property type="match status" value="1"/>
</dbReference>
<keyword evidence="5" id="KW-0106">Calcium</keyword>
<dbReference type="OMA" id="ANMFTER"/>
<keyword evidence="6" id="KW-0325">Glycoprotein</keyword>